<dbReference type="AlphaFoldDB" id="A0A1H1QTR8"/>
<proteinExistence type="predicted"/>
<evidence type="ECO:0000256" key="1">
    <source>
        <dbReference type="SAM" id="MobiDB-lite"/>
    </source>
</evidence>
<evidence type="ECO:0000313" key="2">
    <source>
        <dbReference type="EMBL" id="SDS26881.1"/>
    </source>
</evidence>
<dbReference type="EMBL" id="LT629750">
    <property type="protein sequence ID" value="SDS26881.1"/>
    <property type="molecule type" value="Genomic_DNA"/>
</dbReference>
<evidence type="ECO:0000313" key="3">
    <source>
        <dbReference type="Proteomes" id="UP000243904"/>
    </source>
</evidence>
<feature type="compositionally biased region" description="Basic residues" evidence="1">
    <location>
        <begin position="62"/>
        <end position="71"/>
    </location>
</feature>
<name>A0A1H1QTR8_9BRAD</name>
<dbReference type="Proteomes" id="UP000243904">
    <property type="component" value="Chromosome I"/>
</dbReference>
<organism evidence="2 3">
    <name type="scientific">Bradyrhizobium canariense</name>
    <dbReference type="NCBI Taxonomy" id="255045"/>
    <lineage>
        <taxon>Bacteria</taxon>
        <taxon>Pseudomonadati</taxon>
        <taxon>Pseudomonadota</taxon>
        <taxon>Alphaproteobacteria</taxon>
        <taxon>Hyphomicrobiales</taxon>
        <taxon>Nitrobacteraceae</taxon>
        <taxon>Bradyrhizobium</taxon>
    </lineage>
</organism>
<reference evidence="3" key="1">
    <citation type="submission" date="2016-10" db="EMBL/GenBank/DDBJ databases">
        <authorList>
            <person name="Varghese N."/>
            <person name="Submissions S."/>
        </authorList>
    </citation>
    <scope>NUCLEOTIDE SEQUENCE [LARGE SCALE GENOMIC DNA]</scope>
    <source>
        <strain evidence="3">GAS369</strain>
    </source>
</reference>
<accession>A0A1H1QTR8</accession>
<keyword evidence="3" id="KW-1185">Reference proteome</keyword>
<sequence>MLPTVPDLTGRGTGTLTKIDQRLGAEELAAAAFQQAADAILKRAPDALADADERQITGHIPLPKKRPIPRP</sequence>
<protein>
    <submittedName>
        <fullName evidence="2">Uncharacterized protein</fullName>
    </submittedName>
</protein>
<feature type="region of interest" description="Disordered" evidence="1">
    <location>
        <begin position="52"/>
        <end position="71"/>
    </location>
</feature>
<gene>
    <name evidence="2" type="ORF">SAMN05444158_1534</name>
</gene>